<keyword evidence="3" id="KW-1185">Reference proteome</keyword>
<evidence type="ECO:0000313" key="2">
    <source>
        <dbReference type="EMBL" id="PSB22145.1"/>
    </source>
</evidence>
<evidence type="ECO:0000313" key="3">
    <source>
        <dbReference type="Proteomes" id="UP000238634"/>
    </source>
</evidence>
<dbReference type="OrthoDB" id="9825303at2"/>
<dbReference type="EMBL" id="PVWG01000001">
    <property type="protein sequence ID" value="PSB22145.1"/>
    <property type="molecule type" value="Genomic_DNA"/>
</dbReference>
<protein>
    <submittedName>
        <fullName evidence="2">Uncharacterized protein</fullName>
    </submittedName>
</protein>
<proteinExistence type="predicted"/>
<reference evidence="2 3" key="1">
    <citation type="submission" date="2018-02" db="EMBL/GenBank/DDBJ databases">
        <authorList>
            <person name="Cohen D.B."/>
            <person name="Kent A.D."/>
        </authorList>
    </citation>
    <scope>NUCLEOTIDE SEQUENCE [LARGE SCALE GENOMIC DNA]</scope>
    <source>
        <strain evidence="2 3">ULC007</strain>
    </source>
</reference>
<comment type="caution">
    <text evidence="2">The sequence shown here is derived from an EMBL/GenBank/DDBJ whole genome shotgun (WGS) entry which is preliminary data.</text>
</comment>
<organism evidence="2 3">
    <name type="scientific">Phormidesmis priestleyi ULC007</name>
    <dbReference type="NCBI Taxonomy" id="1920490"/>
    <lineage>
        <taxon>Bacteria</taxon>
        <taxon>Bacillati</taxon>
        <taxon>Cyanobacteriota</taxon>
        <taxon>Cyanophyceae</taxon>
        <taxon>Leptolyngbyales</taxon>
        <taxon>Leptolyngbyaceae</taxon>
        <taxon>Phormidesmis</taxon>
    </lineage>
</organism>
<name>A0A2T1DNV7_9CYAN</name>
<reference evidence="2 3" key="2">
    <citation type="submission" date="2018-03" db="EMBL/GenBank/DDBJ databases">
        <title>The ancient ancestry and fast evolution of plastids.</title>
        <authorList>
            <person name="Moore K.R."/>
            <person name="Magnabosco C."/>
            <person name="Momper L."/>
            <person name="Gold D.A."/>
            <person name="Bosak T."/>
            <person name="Fournier G.P."/>
        </authorList>
    </citation>
    <scope>NUCLEOTIDE SEQUENCE [LARGE SCALE GENOMIC DNA]</scope>
    <source>
        <strain evidence="2 3">ULC007</strain>
    </source>
</reference>
<dbReference type="STRING" id="1920490.GCA_001895925_00889"/>
<sequence>MDAEQAELLQTSPLIQRLDRRRTQPGVIDLSRYSTESTGLPKSIVQRSALVEQLQTRYSSRDSDSAGSTELALATASPAPRAERVFRSPEVTSVGAIAPSTPLAAKAPLTSEPLPLSAIAPVIATSPITEPDSATFTTAPETIAPFNESVSELAIVPTEPNHEYRIRRISANPTQPGAIQRKAASDSSATIASVSPVQSFSEAVSIATESPTRAKVDDPTSNSAIPALDFGTSTTAIAPISTFQSVEPTEATLVLRHMSDTSPAETIVSETIAQDSIPQNSIAPAQTSVEVPVVRPLVQAASLPTIVQRSPDPQSMVTGFNRQEPAAIASTLSISEPLLQPNLIGRSGFNAMTNGVLQRRIQPDLPLAISPIQGVQTTIARQTATNGSSTIALVPSSSEVPPPVPPPTSSNAINVGQIAEQVSRILFRQLTVERERRGMGKWS</sequence>
<dbReference type="AlphaFoldDB" id="A0A2T1DNV7"/>
<gene>
    <name evidence="2" type="ORF">C7B65_01705</name>
</gene>
<dbReference type="RefSeq" id="WP_073069165.1">
    <property type="nucleotide sequence ID" value="NZ_MPPI01000001.1"/>
</dbReference>
<feature type="region of interest" description="Disordered" evidence="1">
    <location>
        <begin position="56"/>
        <end position="82"/>
    </location>
</feature>
<accession>A0A2T1DNV7</accession>
<dbReference type="Proteomes" id="UP000238634">
    <property type="component" value="Unassembled WGS sequence"/>
</dbReference>
<evidence type="ECO:0000256" key="1">
    <source>
        <dbReference type="SAM" id="MobiDB-lite"/>
    </source>
</evidence>